<feature type="transmembrane region" description="Helical" evidence="5">
    <location>
        <begin position="151"/>
        <end position="173"/>
    </location>
</feature>
<feature type="domain" description="Methylamine utilisation protein MauE" evidence="6">
    <location>
        <begin position="9"/>
        <end position="135"/>
    </location>
</feature>
<keyword evidence="3 5" id="KW-1133">Transmembrane helix</keyword>
<evidence type="ECO:0000256" key="1">
    <source>
        <dbReference type="ARBA" id="ARBA00004141"/>
    </source>
</evidence>
<feature type="transmembrane region" description="Helical" evidence="5">
    <location>
        <begin position="7"/>
        <end position="26"/>
    </location>
</feature>
<dbReference type="Pfam" id="PF07291">
    <property type="entry name" value="MauE"/>
    <property type="match status" value="1"/>
</dbReference>
<evidence type="ECO:0000256" key="3">
    <source>
        <dbReference type="ARBA" id="ARBA00022989"/>
    </source>
</evidence>
<dbReference type="RefSeq" id="WP_371571152.1">
    <property type="nucleotide sequence ID" value="NZ_JASMRN010000010.1"/>
</dbReference>
<keyword evidence="2 5" id="KW-0812">Transmembrane</keyword>
<accession>A0ABV4KER0</accession>
<comment type="subcellular location">
    <subcellularLocation>
        <location evidence="1">Membrane</location>
        <topology evidence="1">Multi-pass membrane protein</topology>
    </subcellularLocation>
</comment>
<evidence type="ECO:0000256" key="2">
    <source>
        <dbReference type="ARBA" id="ARBA00022692"/>
    </source>
</evidence>
<evidence type="ECO:0000256" key="4">
    <source>
        <dbReference type="ARBA" id="ARBA00023136"/>
    </source>
</evidence>
<dbReference type="InterPro" id="IPR009908">
    <property type="entry name" value="Methylamine_util_MauE"/>
</dbReference>
<protein>
    <submittedName>
        <fullName evidence="7">MauE/DoxX family redox-associated membrane protein</fullName>
    </submittedName>
</protein>
<sequence>MKFNERIKSIVLETICLLFVLLFVYASISKLLDFENFRIQLGQSPLLSSFAGIVVWLVPLIELLIALLLFLKSYRLVGLFSAFSLMIMFTAYIFIILNYSSFIPCSCGGILEKMGWTEHLIFNVIFVLLTLLGIIIVEKSTSIKSIKWSRLVYFGVFTTVIVCTGIVILFFNLSQEISNKRNNFIRRFPGNATKVNEINLKFSSYYFAGATDKSIYLGNYTAPLLVTKLDSVLKNKTEFIIKPNRVNYPFQSVQVRVLSSNFYLIDGSVPIIYMGKIDDWKAYVKWKGSTTFSHYQLMDSTTVAVRSNNTSSGESELGTLKFDVNAKISFNTNLLQKQIDGIFDVDGSLHFDIKSQKLVYIYLYRNQFIVANRYLDLDYRGKTIDTVSKAQIRVSTVKTRNEMKLSAPPLVVNKSSSVYKNLLFVNSALLGKYEPQEMWNEASIIDIYNIDSNSYEGSFYVYNIQKSKLKIFLVINDNFYGFIGEYLVHYKLSKTMLKAYKK</sequence>
<feature type="transmembrane region" description="Helical" evidence="5">
    <location>
        <begin position="46"/>
        <end position="70"/>
    </location>
</feature>
<dbReference type="EMBL" id="JASMRN010000010">
    <property type="protein sequence ID" value="MEZ7516134.1"/>
    <property type="molecule type" value="Genomic_DNA"/>
</dbReference>
<comment type="caution">
    <text evidence="7">The sequence shown here is derived from an EMBL/GenBank/DDBJ whole genome shotgun (WGS) entry which is preliminary data.</text>
</comment>
<evidence type="ECO:0000256" key="5">
    <source>
        <dbReference type="SAM" id="Phobius"/>
    </source>
</evidence>
<feature type="transmembrane region" description="Helical" evidence="5">
    <location>
        <begin position="120"/>
        <end position="139"/>
    </location>
</feature>
<reference evidence="7 8" key="1">
    <citation type="submission" date="2023-05" db="EMBL/GenBank/DDBJ databases">
        <title>Adaptations of aquatic viruses from atmosphere-close ecosystems of the Central Arctic Ocean.</title>
        <authorList>
            <person name="Rahlff J."/>
            <person name="Holmfeldt K."/>
        </authorList>
    </citation>
    <scope>NUCLEOTIDE SEQUENCE [LARGE SCALE GENOMIC DNA]</scope>
    <source>
        <strain evidence="7 8">Arc14</strain>
    </source>
</reference>
<feature type="transmembrane region" description="Helical" evidence="5">
    <location>
        <begin position="77"/>
        <end position="100"/>
    </location>
</feature>
<evidence type="ECO:0000259" key="6">
    <source>
        <dbReference type="Pfam" id="PF07291"/>
    </source>
</evidence>
<dbReference type="Proteomes" id="UP001568894">
    <property type="component" value="Unassembled WGS sequence"/>
</dbReference>
<evidence type="ECO:0000313" key="8">
    <source>
        <dbReference type="Proteomes" id="UP001568894"/>
    </source>
</evidence>
<keyword evidence="4 5" id="KW-0472">Membrane</keyword>
<evidence type="ECO:0000313" key="7">
    <source>
        <dbReference type="EMBL" id="MEZ7516134.1"/>
    </source>
</evidence>
<organism evidence="7 8">
    <name type="scientific">Flavobacterium frigidarium</name>
    <dbReference type="NCBI Taxonomy" id="99286"/>
    <lineage>
        <taxon>Bacteria</taxon>
        <taxon>Pseudomonadati</taxon>
        <taxon>Bacteroidota</taxon>
        <taxon>Flavobacteriia</taxon>
        <taxon>Flavobacteriales</taxon>
        <taxon>Flavobacteriaceae</taxon>
        <taxon>Flavobacterium</taxon>
    </lineage>
</organism>
<proteinExistence type="predicted"/>
<name>A0ABV4KER0_9FLAO</name>
<gene>
    <name evidence="7" type="ORF">QO192_12685</name>
</gene>
<keyword evidence="8" id="KW-1185">Reference proteome</keyword>